<dbReference type="PANTHER" id="PTHR39583:SF3">
    <property type="entry name" value="PREPILIN PEPTIDASE-DEPENDENT PROTEIN B"/>
    <property type="match status" value="1"/>
</dbReference>
<evidence type="ECO:0000256" key="6">
    <source>
        <dbReference type="SAM" id="Phobius"/>
    </source>
</evidence>
<evidence type="ECO:0000313" key="7">
    <source>
        <dbReference type="EMBL" id="RUT66849.1"/>
    </source>
</evidence>
<sequence length="195" mass="22391">MLNKIREQGLLLFEMLVGMAVSAVILVTVTRFFPALGQDVLNTYRQYKMDTIMRETLLRLEKDLRRTAFCRGHCRGSPLQIAARQGEVAGSCIIVAYDLNHNGLWERNIRKIGEHFGYRLNKQALEWTRNARSCRDSGWEKVTDNRYVTVSRFLVTPVKLHGKNGLRLTLTLTGLDMPLIQRTGESLIVMPNYHL</sequence>
<evidence type="ECO:0000313" key="8">
    <source>
        <dbReference type="Proteomes" id="UP000286908"/>
    </source>
</evidence>
<name>A0A433ZXM0_MORMO</name>
<organism evidence="7 8">
    <name type="scientific">Morganella morganii</name>
    <name type="common">Proteus morganii</name>
    <dbReference type="NCBI Taxonomy" id="582"/>
    <lineage>
        <taxon>Bacteria</taxon>
        <taxon>Pseudomonadati</taxon>
        <taxon>Pseudomonadota</taxon>
        <taxon>Gammaproteobacteria</taxon>
        <taxon>Enterobacterales</taxon>
        <taxon>Morganellaceae</taxon>
        <taxon>Morganella</taxon>
    </lineage>
</organism>
<dbReference type="NCBIfam" id="NF007848">
    <property type="entry name" value="PRK10557.1"/>
    <property type="match status" value="1"/>
</dbReference>
<gene>
    <name evidence="7" type="ORF">CKG00_10975</name>
</gene>
<evidence type="ECO:0000256" key="5">
    <source>
        <dbReference type="ARBA" id="ARBA00023136"/>
    </source>
</evidence>
<dbReference type="AlphaFoldDB" id="A0A433ZXM0"/>
<protein>
    <submittedName>
        <fullName evidence="7">Peptidase</fullName>
    </submittedName>
</protein>
<dbReference type="GO" id="GO:0016020">
    <property type="term" value="C:membrane"/>
    <property type="evidence" value="ECO:0007669"/>
    <property type="project" value="UniProtKB-SubCell"/>
</dbReference>
<dbReference type="EMBL" id="NRQY01000001">
    <property type="protein sequence ID" value="RUT66849.1"/>
    <property type="molecule type" value="Genomic_DNA"/>
</dbReference>
<keyword evidence="3 6" id="KW-0812">Transmembrane</keyword>
<keyword evidence="4 6" id="KW-1133">Transmembrane helix</keyword>
<evidence type="ECO:0000256" key="4">
    <source>
        <dbReference type="ARBA" id="ARBA00022989"/>
    </source>
</evidence>
<dbReference type="OrthoDB" id="7059546at2"/>
<dbReference type="PIRSF" id="PIRSF004525">
    <property type="entry name" value="Pilin_peptidase-dep_B_prd"/>
    <property type="match status" value="1"/>
</dbReference>
<evidence type="ECO:0000256" key="2">
    <source>
        <dbReference type="ARBA" id="ARBA00022481"/>
    </source>
</evidence>
<comment type="caution">
    <text evidence="7">The sequence shown here is derived from an EMBL/GenBank/DDBJ whole genome shotgun (WGS) entry which is preliminary data.</text>
</comment>
<reference evidence="7 8" key="1">
    <citation type="submission" date="2017-08" db="EMBL/GenBank/DDBJ databases">
        <title>Draft genome sequence of pheromone producing symbiont Morganella morganii, of the female New Zealand grass grub Costelytra giveni.</title>
        <authorList>
            <person name="Laugraud A."/>
            <person name="Young S.D."/>
            <person name="Hurst M.H."/>
        </authorList>
    </citation>
    <scope>NUCLEOTIDE SEQUENCE [LARGE SCALE GENOMIC DNA]</scope>
    <source>
        <strain evidence="7 8">MMsCG</strain>
    </source>
</reference>
<dbReference type="PANTHER" id="PTHR39583">
    <property type="entry name" value="TYPE II SECRETION SYSTEM PROTEIN J-RELATED"/>
    <property type="match status" value="1"/>
</dbReference>
<keyword evidence="2" id="KW-0488">Methylation</keyword>
<dbReference type="Proteomes" id="UP000286908">
    <property type="component" value="Unassembled WGS sequence"/>
</dbReference>
<evidence type="ECO:0000256" key="1">
    <source>
        <dbReference type="ARBA" id="ARBA00004167"/>
    </source>
</evidence>
<dbReference type="GO" id="GO:0015628">
    <property type="term" value="P:protein secretion by the type II secretion system"/>
    <property type="evidence" value="ECO:0007669"/>
    <property type="project" value="TreeGrafter"/>
</dbReference>
<keyword evidence="5 6" id="KW-0472">Membrane</keyword>
<accession>A0A433ZXM0</accession>
<feature type="transmembrane region" description="Helical" evidence="6">
    <location>
        <begin position="12"/>
        <end position="33"/>
    </location>
</feature>
<proteinExistence type="predicted"/>
<dbReference type="InterPro" id="IPR051621">
    <property type="entry name" value="T2SS_protein_J"/>
</dbReference>
<evidence type="ECO:0000256" key="3">
    <source>
        <dbReference type="ARBA" id="ARBA00022692"/>
    </source>
</evidence>
<dbReference type="InterPro" id="IPR016419">
    <property type="entry name" value="Prepilin_Pept-dep_B_prd"/>
</dbReference>
<comment type="subcellular location">
    <subcellularLocation>
        <location evidence="1">Membrane</location>
        <topology evidence="1">Single-pass membrane protein</topology>
    </subcellularLocation>
</comment>